<feature type="non-terminal residue" evidence="16">
    <location>
        <position position="1"/>
    </location>
</feature>
<dbReference type="PROSITE" id="PS50893">
    <property type="entry name" value="ABC_TRANSPORTER_2"/>
    <property type="match status" value="2"/>
</dbReference>
<protein>
    <submittedName>
        <fullName evidence="16">Multidrug resistance protein 1-like</fullName>
    </submittedName>
</protein>
<dbReference type="PANTHER" id="PTHR43394:SF27">
    <property type="entry name" value="ATP-DEPENDENT TRANSLOCASE ABCB1-LIKE"/>
    <property type="match status" value="1"/>
</dbReference>
<comment type="subcellular location">
    <subcellularLocation>
        <location evidence="1">Membrane</location>
        <topology evidence="1">Multi-pass membrane protein</topology>
    </subcellularLocation>
</comment>
<evidence type="ECO:0000256" key="2">
    <source>
        <dbReference type="ARBA" id="ARBA00007577"/>
    </source>
</evidence>
<feature type="transmembrane region" description="Helical" evidence="13">
    <location>
        <begin position="162"/>
        <end position="180"/>
    </location>
</feature>
<keyword evidence="7" id="KW-0067">ATP-binding</keyword>
<dbReference type="Proteomes" id="UP000735302">
    <property type="component" value="Unassembled WGS sequence"/>
</dbReference>
<evidence type="ECO:0000256" key="11">
    <source>
        <dbReference type="ARBA" id="ARBA00023180"/>
    </source>
</evidence>
<keyword evidence="4 13" id="KW-0812">Transmembrane</keyword>
<evidence type="ECO:0000256" key="8">
    <source>
        <dbReference type="ARBA" id="ARBA00022967"/>
    </source>
</evidence>
<keyword evidence="17" id="KW-1185">Reference proteome</keyword>
<feature type="transmembrane region" description="Helical" evidence="13">
    <location>
        <begin position="734"/>
        <end position="759"/>
    </location>
</feature>
<evidence type="ECO:0000313" key="17">
    <source>
        <dbReference type="Proteomes" id="UP000735302"/>
    </source>
</evidence>
<feature type="transmembrane region" description="Helical" evidence="13">
    <location>
        <begin position="265"/>
        <end position="288"/>
    </location>
</feature>
<evidence type="ECO:0000256" key="6">
    <source>
        <dbReference type="ARBA" id="ARBA00022741"/>
    </source>
</evidence>
<dbReference type="InterPro" id="IPR003593">
    <property type="entry name" value="AAA+_ATPase"/>
</dbReference>
<evidence type="ECO:0000256" key="10">
    <source>
        <dbReference type="ARBA" id="ARBA00023136"/>
    </source>
</evidence>
<dbReference type="Gene3D" id="1.20.1560.10">
    <property type="entry name" value="ABC transporter type 1, transmembrane domain"/>
    <property type="match status" value="1"/>
</dbReference>
<name>A0AAV3Z778_9GAST</name>
<feature type="domain" description="ABC transporter" evidence="14">
    <location>
        <begin position="1015"/>
        <end position="1252"/>
    </location>
</feature>
<keyword evidence="8" id="KW-1278">Translocase</keyword>
<feature type="transmembrane region" description="Helical" evidence="13">
    <location>
        <begin position="690"/>
        <end position="714"/>
    </location>
</feature>
<dbReference type="GO" id="GO:0090374">
    <property type="term" value="P:oligopeptide export from mitochondrion"/>
    <property type="evidence" value="ECO:0007669"/>
    <property type="project" value="TreeGrafter"/>
</dbReference>
<keyword evidence="10 13" id="KW-0472">Membrane</keyword>
<dbReference type="InterPro" id="IPR036640">
    <property type="entry name" value="ABC1_TM_sf"/>
</dbReference>
<dbReference type="GO" id="GO:0015421">
    <property type="term" value="F:ABC-type oligopeptide transporter activity"/>
    <property type="evidence" value="ECO:0007669"/>
    <property type="project" value="TreeGrafter"/>
</dbReference>
<organism evidence="16 17">
    <name type="scientific">Plakobranchus ocellatus</name>
    <dbReference type="NCBI Taxonomy" id="259542"/>
    <lineage>
        <taxon>Eukaryota</taxon>
        <taxon>Metazoa</taxon>
        <taxon>Spiralia</taxon>
        <taxon>Lophotrochozoa</taxon>
        <taxon>Mollusca</taxon>
        <taxon>Gastropoda</taxon>
        <taxon>Heterobranchia</taxon>
        <taxon>Euthyneura</taxon>
        <taxon>Panpulmonata</taxon>
        <taxon>Sacoglossa</taxon>
        <taxon>Placobranchoidea</taxon>
        <taxon>Plakobranchidae</taxon>
        <taxon>Plakobranchus</taxon>
    </lineage>
</organism>
<keyword evidence="3" id="KW-0813">Transport</keyword>
<dbReference type="FunFam" id="1.20.1560.10:FF:000018">
    <property type="entry name" value="ATP-binding cassette subfamily B member 11"/>
    <property type="match status" value="1"/>
</dbReference>
<dbReference type="Gene3D" id="3.40.50.300">
    <property type="entry name" value="P-loop containing nucleotide triphosphate hydrolases"/>
    <property type="match status" value="2"/>
</dbReference>
<evidence type="ECO:0000256" key="3">
    <source>
        <dbReference type="ARBA" id="ARBA00022448"/>
    </source>
</evidence>
<dbReference type="Pfam" id="PF00664">
    <property type="entry name" value="ABC_membrane"/>
    <property type="match status" value="2"/>
</dbReference>
<dbReference type="GO" id="GO:0005743">
    <property type="term" value="C:mitochondrial inner membrane"/>
    <property type="evidence" value="ECO:0007669"/>
    <property type="project" value="TreeGrafter"/>
</dbReference>
<dbReference type="InterPro" id="IPR027417">
    <property type="entry name" value="P-loop_NTPase"/>
</dbReference>
<feature type="transmembrane region" description="Helical" evidence="13">
    <location>
        <begin position="957"/>
        <end position="975"/>
    </location>
</feature>
<evidence type="ECO:0000259" key="15">
    <source>
        <dbReference type="PROSITE" id="PS50929"/>
    </source>
</evidence>
<dbReference type="EMBL" id="BLXT01002034">
    <property type="protein sequence ID" value="GFN90381.1"/>
    <property type="molecule type" value="Genomic_DNA"/>
</dbReference>
<dbReference type="InterPro" id="IPR003439">
    <property type="entry name" value="ABC_transporter-like_ATP-bd"/>
</dbReference>
<dbReference type="Pfam" id="PF00005">
    <property type="entry name" value="ABC_tran"/>
    <property type="match status" value="2"/>
</dbReference>
<feature type="transmembrane region" description="Helical" evidence="13">
    <location>
        <begin position="29"/>
        <end position="52"/>
    </location>
</feature>
<evidence type="ECO:0000256" key="13">
    <source>
        <dbReference type="SAM" id="Phobius"/>
    </source>
</evidence>
<evidence type="ECO:0000256" key="1">
    <source>
        <dbReference type="ARBA" id="ARBA00004141"/>
    </source>
</evidence>
<dbReference type="InterPro" id="IPR039421">
    <property type="entry name" value="Type_1_exporter"/>
</dbReference>
<evidence type="ECO:0000256" key="12">
    <source>
        <dbReference type="SAM" id="MobiDB-lite"/>
    </source>
</evidence>
<dbReference type="PROSITE" id="PS00211">
    <property type="entry name" value="ABC_TRANSPORTER_1"/>
    <property type="match status" value="2"/>
</dbReference>
<feature type="domain" description="ABC transmembrane type-1" evidence="15">
    <location>
        <begin position="32"/>
        <end position="336"/>
    </location>
</feature>
<feature type="domain" description="ABC transmembrane type-1" evidence="15">
    <location>
        <begin position="694"/>
        <end position="980"/>
    </location>
</feature>
<feature type="transmembrane region" description="Helical" evidence="13">
    <location>
        <begin position="917"/>
        <end position="937"/>
    </location>
</feature>
<sequence>GDDGTPEVEVQKAATFAELFSMATSLDAVFMFLGFTASLAHGSSWPLLFLIFGDMTDTFANYNATANFTLNDTSPMDIFEDKMSEYALQYVYIGIGVCVVTYMHITFLQISGERQTFRLRKTFFKALLRQNIGWYDSKQSGELTTRLADDLERVREGVGDKLGLSLQFLAQFIAGFVFGFVKGWQLTLVIMSLTPLLAFFAAMLGKIMTTYSALEQAKYAKAGAIAEEVLSCIRTVISFNGHSKEISRYSTALDESQKVGIKKSIFTGLSVGTTMLIMFCAYGLAFWYGSRRVNEYNKSGGEDGLSPGGVFSVFFSVMVGSFALGSASPHITAVLTAKGSAGTVFSIVKDEPPIDSSDPGGQKPQSVTGNIKFKDVTFSYPTRPEIKVLKNFNLSIEAGKTIALVGSSGCGKSTIINLLQRFYDPDMGEISLDGQDVRQLNIHWLRNNIGVVSQEPILFGMSIKENIILGRPSVTDAEIIQAGKMANAHDFITTLPEGYDTLVGERGAQLSGGQKQRVAIARALVRDPKILLLDEATSALDSEAEGIVQAALDKAREGRTTIVVAHRLSTIQNADLIYVLDSGDVVECGRHQELMDKKGAYYHLVQLQMIAQEQEESIGEDEAHPAGGRKQSFTHHAQRRLSKQQSVDASPAKKPNLFRPKSNQPEEDDEDKDIPRPGFVRMFKSNLPELPYILFGCVGAIANGAVFPVFAIFFSEVFSTFTKSGDELLDDGLLWAMMFVALGGLSFIAHLIQNSAYGVSGERLTKRLRAKSFTSILRQDVEYFDDPKHSTGALTTRLATDASMVRMATGIRLAMIVQSITSMAAGITIAFWFGWKLALLILAMAPIMILSGVLNMWILKGNQLRDTKLLEDAGKTASECVENIRTVQSLAREPYFYDKYCEQLLKPHRENMKQAQIYGLCLGFSQSFVFFMYAAAYRFGAYLVAHDGMEPDLVFRVFFAIAFAGMSVGQAASFLPDYSKAQLSAGHIFVILDLLPKIDVYSTSGKMKPTQSVNVNLHNVFFSYPNRPEVTVLKGVDISIKAGQTVALVGQSGCGKSTIVSLLQRYYDPHQGSITIEGIDMKEYNVRSLRSLISVVSQEPVLFNCSIRDNIAYGLDTDIPMADIIAAARTANAHDFITELPQGYDTMVGEKGTQLSGGQKQRVAIARALIRNPKIMLLDEATSALDTRSEKVVQAALDKAREGRTCVLIAHRLSTIQNADVIYAMEDGRVVESGSHQELLAKRGVYFNLVQGQQFNKAD</sequence>
<comment type="caution">
    <text evidence="16">The sequence shown here is derived from an EMBL/GenBank/DDBJ whole genome shotgun (WGS) entry which is preliminary data.</text>
</comment>
<proteinExistence type="inferred from homology"/>
<gene>
    <name evidence="16" type="ORF">PoB_001688700</name>
</gene>
<dbReference type="FunFam" id="1.20.1560.10:FF:000121">
    <property type="entry name" value="ABC transporter B family member 9"/>
    <property type="match status" value="1"/>
</dbReference>
<evidence type="ECO:0000256" key="9">
    <source>
        <dbReference type="ARBA" id="ARBA00022989"/>
    </source>
</evidence>
<feature type="transmembrane region" description="Helical" evidence="13">
    <location>
        <begin position="839"/>
        <end position="859"/>
    </location>
</feature>
<dbReference type="GO" id="GO:0016887">
    <property type="term" value="F:ATP hydrolysis activity"/>
    <property type="evidence" value="ECO:0007669"/>
    <property type="project" value="InterPro"/>
</dbReference>
<keyword evidence="6" id="KW-0547">Nucleotide-binding</keyword>
<dbReference type="CDD" id="cd18578">
    <property type="entry name" value="ABC_6TM_Pgp_ABCB1_D2_like"/>
    <property type="match status" value="1"/>
</dbReference>
<evidence type="ECO:0000313" key="16">
    <source>
        <dbReference type="EMBL" id="GFN90381.1"/>
    </source>
</evidence>
<dbReference type="AlphaFoldDB" id="A0AAV3Z778"/>
<dbReference type="SMART" id="SM00382">
    <property type="entry name" value="AAA"/>
    <property type="match status" value="2"/>
</dbReference>
<feature type="domain" description="ABC transporter" evidence="14">
    <location>
        <begin position="371"/>
        <end position="607"/>
    </location>
</feature>
<dbReference type="FunFam" id="3.40.50.300:FF:000205">
    <property type="entry name" value="ABC transporter B family member 4"/>
    <property type="match status" value="1"/>
</dbReference>
<evidence type="ECO:0000256" key="5">
    <source>
        <dbReference type="ARBA" id="ARBA00022737"/>
    </source>
</evidence>
<dbReference type="PROSITE" id="PS50929">
    <property type="entry name" value="ABC_TM1F"/>
    <property type="match status" value="2"/>
</dbReference>
<dbReference type="GO" id="GO:0005524">
    <property type="term" value="F:ATP binding"/>
    <property type="evidence" value="ECO:0007669"/>
    <property type="project" value="UniProtKB-KW"/>
</dbReference>
<keyword evidence="9 13" id="KW-1133">Transmembrane helix</keyword>
<keyword evidence="5" id="KW-0677">Repeat</keyword>
<comment type="similarity">
    <text evidence="2">Belongs to the ABC transporter superfamily. ABCB family. Multidrug resistance exporter (TC 3.A.1.201) subfamily.</text>
</comment>
<feature type="transmembrane region" description="Helical" evidence="13">
    <location>
        <begin position="186"/>
        <end position="204"/>
    </location>
</feature>
<reference evidence="16 17" key="1">
    <citation type="journal article" date="2021" name="Elife">
        <title>Chloroplast acquisition without the gene transfer in kleptoplastic sea slugs, Plakobranchus ocellatus.</title>
        <authorList>
            <person name="Maeda T."/>
            <person name="Takahashi S."/>
            <person name="Yoshida T."/>
            <person name="Shimamura S."/>
            <person name="Takaki Y."/>
            <person name="Nagai Y."/>
            <person name="Toyoda A."/>
            <person name="Suzuki Y."/>
            <person name="Arimoto A."/>
            <person name="Ishii H."/>
            <person name="Satoh N."/>
            <person name="Nishiyama T."/>
            <person name="Hasebe M."/>
            <person name="Maruyama T."/>
            <person name="Minagawa J."/>
            <person name="Obokata J."/>
            <person name="Shigenobu S."/>
        </authorList>
    </citation>
    <scope>NUCLEOTIDE SEQUENCE [LARGE SCALE GENOMIC DNA]</scope>
</reference>
<dbReference type="SUPFAM" id="SSF90123">
    <property type="entry name" value="ABC transporter transmembrane region"/>
    <property type="match status" value="2"/>
</dbReference>
<evidence type="ECO:0000256" key="4">
    <source>
        <dbReference type="ARBA" id="ARBA00022692"/>
    </source>
</evidence>
<evidence type="ECO:0000259" key="14">
    <source>
        <dbReference type="PROSITE" id="PS50893"/>
    </source>
</evidence>
<accession>A0AAV3Z778</accession>
<feature type="transmembrane region" description="Helical" evidence="13">
    <location>
        <begin position="308"/>
        <end position="328"/>
    </location>
</feature>
<dbReference type="CDD" id="cd18577">
    <property type="entry name" value="ABC_6TM_Pgp_ABCB1_D1_like"/>
    <property type="match status" value="1"/>
</dbReference>
<evidence type="ECO:0000256" key="7">
    <source>
        <dbReference type="ARBA" id="ARBA00022840"/>
    </source>
</evidence>
<feature type="transmembrane region" description="Helical" evidence="13">
    <location>
        <begin position="90"/>
        <end position="110"/>
    </location>
</feature>
<feature type="transmembrane region" description="Helical" evidence="13">
    <location>
        <begin position="813"/>
        <end position="833"/>
    </location>
</feature>
<feature type="compositionally biased region" description="Basic residues" evidence="12">
    <location>
        <begin position="632"/>
        <end position="642"/>
    </location>
</feature>
<dbReference type="PANTHER" id="PTHR43394">
    <property type="entry name" value="ATP-DEPENDENT PERMEASE MDL1, MITOCHONDRIAL"/>
    <property type="match status" value="1"/>
</dbReference>
<keyword evidence="11" id="KW-0325">Glycoprotein</keyword>
<dbReference type="SUPFAM" id="SSF52540">
    <property type="entry name" value="P-loop containing nucleoside triphosphate hydrolases"/>
    <property type="match status" value="2"/>
</dbReference>
<dbReference type="InterPro" id="IPR017871">
    <property type="entry name" value="ABC_transporter-like_CS"/>
</dbReference>
<dbReference type="FunFam" id="3.40.50.300:FF:000479">
    <property type="entry name" value="Multidrug resistance protein 1A"/>
    <property type="match status" value="1"/>
</dbReference>
<feature type="region of interest" description="Disordered" evidence="12">
    <location>
        <begin position="615"/>
        <end position="675"/>
    </location>
</feature>
<dbReference type="InterPro" id="IPR011527">
    <property type="entry name" value="ABC1_TM_dom"/>
</dbReference>
<dbReference type="CDD" id="cd03249">
    <property type="entry name" value="ABC_MTABC3_MDL1_MDL2"/>
    <property type="match status" value="2"/>
</dbReference>